<evidence type="ECO:0000256" key="1">
    <source>
        <dbReference type="SAM" id="MobiDB-lite"/>
    </source>
</evidence>
<evidence type="ECO:0000313" key="2">
    <source>
        <dbReference type="EMBL" id="GIX91198.1"/>
    </source>
</evidence>
<reference evidence="2 3" key="1">
    <citation type="submission" date="2021-06" db="EMBL/GenBank/DDBJ databases">
        <title>Caerostris extrusa draft genome.</title>
        <authorList>
            <person name="Kono N."/>
            <person name="Arakawa K."/>
        </authorList>
    </citation>
    <scope>NUCLEOTIDE SEQUENCE [LARGE SCALE GENOMIC DNA]</scope>
</reference>
<dbReference type="AlphaFoldDB" id="A0AAV4P2G2"/>
<name>A0AAV4P2G2_CAEEX</name>
<feature type="region of interest" description="Disordered" evidence="1">
    <location>
        <begin position="23"/>
        <end position="62"/>
    </location>
</feature>
<comment type="caution">
    <text evidence="2">The sequence shown here is derived from an EMBL/GenBank/DDBJ whole genome shotgun (WGS) entry which is preliminary data.</text>
</comment>
<gene>
    <name evidence="2" type="ORF">CEXT_584691</name>
</gene>
<keyword evidence="3" id="KW-1185">Reference proteome</keyword>
<evidence type="ECO:0000313" key="3">
    <source>
        <dbReference type="Proteomes" id="UP001054945"/>
    </source>
</evidence>
<protein>
    <submittedName>
        <fullName evidence="2">Uncharacterized protein</fullName>
    </submittedName>
</protein>
<sequence length="125" mass="14460">MSAPKIWHSTFINTNHRSFKARFGNKSKTTIRTAKGRETADDDTVATPPLPAKSGENRKIRSSFFPRDHSGKEVISKNRSIDCDVTLHRVAERDRAIFIHCRLFVLNRERFATYILHFCCNCFMN</sequence>
<dbReference type="EMBL" id="BPLR01004002">
    <property type="protein sequence ID" value="GIX91198.1"/>
    <property type="molecule type" value="Genomic_DNA"/>
</dbReference>
<dbReference type="Proteomes" id="UP001054945">
    <property type="component" value="Unassembled WGS sequence"/>
</dbReference>
<organism evidence="2 3">
    <name type="scientific">Caerostris extrusa</name>
    <name type="common">Bark spider</name>
    <name type="synonym">Caerostris bankana</name>
    <dbReference type="NCBI Taxonomy" id="172846"/>
    <lineage>
        <taxon>Eukaryota</taxon>
        <taxon>Metazoa</taxon>
        <taxon>Ecdysozoa</taxon>
        <taxon>Arthropoda</taxon>
        <taxon>Chelicerata</taxon>
        <taxon>Arachnida</taxon>
        <taxon>Araneae</taxon>
        <taxon>Araneomorphae</taxon>
        <taxon>Entelegynae</taxon>
        <taxon>Araneoidea</taxon>
        <taxon>Araneidae</taxon>
        <taxon>Caerostris</taxon>
    </lineage>
</organism>
<proteinExistence type="predicted"/>
<accession>A0AAV4P2G2</accession>